<dbReference type="Pfam" id="PF00126">
    <property type="entry name" value="HTH_1"/>
    <property type="match status" value="1"/>
</dbReference>
<dbReference type="InterPro" id="IPR058163">
    <property type="entry name" value="LysR-type_TF_proteobact-type"/>
</dbReference>
<gene>
    <name evidence="6" type="ORF">R8Z52_10915</name>
</gene>
<dbReference type="CDD" id="cd08422">
    <property type="entry name" value="PBP2_CrgA_like"/>
    <property type="match status" value="1"/>
</dbReference>
<evidence type="ECO:0000256" key="2">
    <source>
        <dbReference type="ARBA" id="ARBA00023015"/>
    </source>
</evidence>
<dbReference type="InterPro" id="IPR036388">
    <property type="entry name" value="WH-like_DNA-bd_sf"/>
</dbReference>
<dbReference type="InterPro" id="IPR036390">
    <property type="entry name" value="WH_DNA-bd_sf"/>
</dbReference>
<evidence type="ECO:0000313" key="6">
    <source>
        <dbReference type="EMBL" id="WPC72638.1"/>
    </source>
</evidence>
<dbReference type="RefSeq" id="WP_261892193.1">
    <property type="nucleotide sequence ID" value="NZ_AP024895.1"/>
</dbReference>
<organism evidence="6 7">
    <name type="scientific">Vibrio porteresiae DSM 19223</name>
    <dbReference type="NCBI Taxonomy" id="1123496"/>
    <lineage>
        <taxon>Bacteria</taxon>
        <taxon>Pseudomonadati</taxon>
        <taxon>Pseudomonadota</taxon>
        <taxon>Gammaproteobacteria</taxon>
        <taxon>Vibrionales</taxon>
        <taxon>Vibrionaceae</taxon>
        <taxon>Vibrio</taxon>
    </lineage>
</organism>
<dbReference type="Gene3D" id="3.40.190.290">
    <property type="match status" value="1"/>
</dbReference>
<dbReference type="PANTHER" id="PTHR30537">
    <property type="entry name" value="HTH-TYPE TRANSCRIPTIONAL REGULATOR"/>
    <property type="match status" value="1"/>
</dbReference>
<dbReference type="Pfam" id="PF03466">
    <property type="entry name" value="LysR_substrate"/>
    <property type="match status" value="1"/>
</dbReference>
<proteinExistence type="inferred from homology"/>
<dbReference type="PROSITE" id="PS50931">
    <property type="entry name" value="HTH_LYSR"/>
    <property type="match status" value="1"/>
</dbReference>
<dbReference type="InterPro" id="IPR000847">
    <property type="entry name" value="LysR_HTH_N"/>
</dbReference>
<keyword evidence="3" id="KW-0238">DNA-binding</keyword>
<dbReference type="InterPro" id="IPR005119">
    <property type="entry name" value="LysR_subst-bd"/>
</dbReference>
<reference evidence="6 7" key="1">
    <citation type="submission" date="2023-11" db="EMBL/GenBank/DDBJ databases">
        <title>Plant-associative lifestyle of Vibrio porteresiae and its evolutionary dynamics.</title>
        <authorList>
            <person name="Rameshkumar N."/>
            <person name="Kirti K."/>
        </authorList>
    </citation>
    <scope>NUCLEOTIDE SEQUENCE [LARGE SCALE GENOMIC DNA]</scope>
    <source>
        <strain evidence="6 7">MSSRF30</strain>
    </source>
</reference>
<name>A0ABZ0Q870_9VIBR</name>
<protein>
    <submittedName>
        <fullName evidence="6">LysR family transcriptional regulator</fullName>
    </submittedName>
</protein>
<evidence type="ECO:0000313" key="7">
    <source>
        <dbReference type="Proteomes" id="UP001304071"/>
    </source>
</evidence>
<evidence type="ECO:0000259" key="5">
    <source>
        <dbReference type="PROSITE" id="PS50931"/>
    </source>
</evidence>
<keyword evidence="4" id="KW-0804">Transcription</keyword>
<dbReference type="PANTHER" id="PTHR30537:SF5">
    <property type="entry name" value="HTH-TYPE TRANSCRIPTIONAL ACTIVATOR TTDR-RELATED"/>
    <property type="match status" value="1"/>
</dbReference>
<dbReference type="SUPFAM" id="SSF46785">
    <property type="entry name" value="Winged helix' DNA-binding domain"/>
    <property type="match status" value="1"/>
</dbReference>
<dbReference type="Gene3D" id="1.10.10.10">
    <property type="entry name" value="Winged helix-like DNA-binding domain superfamily/Winged helix DNA-binding domain"/>
    <property type="match status" value="1"/>
</dbReference>
<feature type="domain" description="HTH lysR-type" evidence="5">
    <location>
        <begin position="1"/>
        <end position="62"/>
    </location>
</feature>
<evidence type="ECO:0000256" key="1">
    <source>
        <dbReference type="ARBA" id="ARBA00009437"/>
    </source>
</evidence>
<keyword evidence="7" id="KW-1185">Reference proteome</keyword>
<accession>A0ABZ0Q870</accession>
<evidence type="ECO:0000256" key="4">
    <source>
        <dbReference type="ARBA" id="ARBA00023163"/>
    </source>
</evidence>
<dbReference type="Proteomes" id="UP001304071">
    <property type="component" value="Chromosome 1"/>
</dbReference>
<sequence length="310" mass="35308">MNWTDDVVGLRVFEKMVSLGSMTAAASELGMSLAAASKRLAKFEERAGVQLIHRSTRQMSVSEEGMMLYQYARKILDEMHRAQEAMLEKQERVAGTIRMTAPKSFGQRRLLPIFTEFCQCYPQLKFELDFSDEVKDLLGDDLDLAIRYGVLPDSRLIARQLLPNRRVLCASPSYLEQYGELHSLKELAAHRCITMGISADTFWQFDHDRIAVHGHFLCSDGEISHQLALQGLGIALKSYWDVAEDLLQGRLVQILPQVATASAPISVIYPKHREQSPRMRLFIDYLLEKMEELQQTVLKDLEQKQGQTES</sequence>
<dbReference type="EMBL" id="CP138203">
    <property type="protein sequence ID" value="WPC72638.1"/>
    <property type="molecule type" value="Genomic_DNA"/>
</dbReference>
<comment type="similarity">
    <text evidence="1">Belongs to the LysR transcriptional regulatory family.</text>
</comment>
<evidence type="ECO:0000256" key="3">
    <source>
        <dbReference type="ARBA" id="ARBA00023125"/>
    </source>
</evidence>
<dbReference type="SUPFAM" id="SSF53850">
    <property type="entry name" value="Periplasmic binding protein-like II"/>
    <property type="match status" value="1"/>
</dbReference>
<keyword evidence="2" id="KW-0805">Transcription regulation</keyword>